<name>A0A8S5V956_9CAUD</name>
<evidence type="ECO:0000313" key="1">
    <source>
        <dbReference type="EMBL" id="DAG03252.1"/>
    </source>
</evidence>
<sequence>MLTNGLVVDGEAAWNGLATTDEYYKSGADIYCMIFKNDQMVGEPCVPSDIKIDKDSHKTLIDCDCIQNGGTAKIAVDDIVLVDYYVVKKSNAQQMEITADSFSGNFYLEASTLFRDEATGIDMPAEFIIPNGKIQSNFTFSMAATGDPSEDIVRLAA</sequence>
<accession>A0A8S5V956</accession>
<organism evidence="1">
    <name type="scientific">Siphoviridae sp. ct2D011</name>
    <dbReference type="NCBI Taxonomy" id="2825314"/>
    <lineage>
        <taxon>Viruses</taxon>
        <taxon>Duplodnaviria</taxon>
        <taxon>Heunggongvirae</taxon>
        <taxon>Uroviricota</taxon>
        <taxon>Caudoviricetes</taxon>
    </lineage>
</organism>
<proteinExistence type="predicted"/>
<protein>
    <submittedName>
        <fullName evidence="1">Structural protein</fullName>
    </submittedName>
</protein>
<reference evidence="1" key="1">
    <citation type="journal article" date="2021" name="Proc. Natl. Acad. Sci. U.S.A.">
        <title>A Catalog of Tens of Thousands of Viruses from Human Metagenomes Reveals Hidden Associations with Chronic Diseases.</title>
        <authorList>
            <person name="Tisza M.J."/>
            <person name="Buck C.B."/>
        </authorList>
    </citation>
    <scope>NUCLEOTIDE SEQUENCE</scope>
    <source>
        <strain evidence="1">Ct2D011</strain>
    </source>
</reference>
<dbReference type="EMBL" id="BK016226">
    <property type="protein sequence ID" value="DAG03252.1"/>
    <property type="molecule type" value="Genomic_DNA"/>
</dbReference>